<dbReference type="AlphaFoldDB" id="A0A915J3G7"/>
<name>A0A915J3G7_ROMCU</name>
<organism evidence="1 2">
    <name type="scientific">Romanomermis culicivorax</name>
    <name type="common">Nematode worm</name>
    <dbReference type="NCBI Taxonomy" id="13658"/>
    <lineage>
        <taxon>Eukaryota</taxon>
        <taxon>Metazoa</taxon>
        <taxon>Ecdysozoa</taxon>
        <taxon>Nematoda</taxon>
        <taxon>Enoplea</taxon>
        <taxon>Dorylaimia</taxon>
        <taxon>Mermithida</taxon>
        <taxon>Mermithoidea</taxon>
        <taxon>Mermithidae</taxon>
        <taxon>Romanomermis</taxon>
    </lineage>
</organism>
<proteinExistence type="predicted"/>
<evidence type="ECO:0000313" key="2">
    <source>
        <dbReference type="WBParaSite" id="nRc.2.0.1.t20393-RA"/>
    </source>
</evidence>
<protein>
    <submittedName>
        <fullName evidence="2">Uncharacterized protein</fullName>
    </submittedName>
</protein>
<keyword evidence="1" id="KW-1185">Reference proteome</keyword>
<accession>A0A915J3G7</accession>
<dbReference type="WBParaSite" id="nRc.2.0.1.t20393-RA">
    <property type="protein sequence ID" value="nRc.2.0.1.t20393-RA"/>
    <property type="gene ID" value="nRc.2.0.1.g20393"/>
</dbReference>
<dbReference type="Proteomes" id="UP000887565">
    <property type="component" value="Unplaced"/>
</dbReference>
<evidence type="ECO:0000313" key="1">
    <source>
        <dbReference type="Proteomes" id="UP000887565"/>
    </source>
</evidence>
<reference evidence="2" key="1">
    <citation type="submission" date="2022-11" db="UniProtKB">
        <authorList>
            <consortium name="WormBaseParasite"/>
        </authorList>
    </citation>
    <scope>IDENTIFICATION</scope>
</reference>
<sequence length="79" mass="8854">MGSTTKENPSLPGRRYKRPCYGRCIDCSEHSFWMACSNGWCNFFGCSCDGGYSKDLCSTTIGCKVSNTWCDLFDDILEP</sequence>